<proteinExistence type="inferred from homology"/>
<name>A0A255YI98_9SPHN</name>
<evidence type="ECO:0000256" key="2">
    <source>
        <dbReference type="ARBA" id="ARBA00022729"/>
    </source>
</evidence>
<dbReference type="InterPro" id="IPR006664">
    <property type="entry name" value="OMP_bac"/>
</dbReference>
<dbReference type="GO" id="GO:0051301">
    <property type="term" value="P:cell division"/>
    <property type="evidence" value="ECO:0007669"/>
    <property type="project" value="UniProtKB-UniRule"/>
</dbReference>
<dbReference type="Gene3D" id="3.30.1330.60">
    <property type="entry name" value="OmpA-like domain"/>
    <property type="match status" value="1"/>
</dbReference>
<dbReference type="GO" id="GO:0009279">
    <property type="term" value="C:cell outer membrane"/>
    <property type="evidence" value="ECO:0007669"/>
    <property type="project" value="UniProtKB-SubCell"/>
</dbReference>
<dbReference type="InterPro" id="IPR014169">
    <property type="entry name" value="Pal_lipo_C"/>
</dbReference>
<dbReference type="AlphaFoldDB" id="A0A255YI98"/>
<feature type="signal peptide" evidence="9">
    <location>
        <begin position="1"/>
        <end position="23"/>
    </location>
</feature>
<dbReference type="Pfam" id="PF00691">
    <property type="entry name" value="OmpA"/>
    <property type="match status" value="1"/>
</dbReference>
<dbReference type="Proteomes" id="UP000216991">
    <property type="component" value="Unassembled WGS sequence"/>
</dbReference>
<dbReference type="CDD" id="cd07185">
    <property type="entry name" value="OmpA_C-like"/>
    <property type="match status" value="1"/>
</dbReference>
<dbReference type="PROSITE" id="PS51257">
    <property type="entry name" value="PROKAR_LIPOPROTEIN"/>
    <property type="match status" value="1"/>
</dbReference>
<dbReference type="PANTHER" id="PTHR30329:SF21">
    <property type="entry name" value="LIPOPROTEIN YIAD-RELATED"/>
    <property type="match status" value="1"/>
</dbReference>
<dbReference type="PANTHER" id="PTHR30329">
    <property type="entry name" value="STATOR ELEMENT OF FLAGELLAR MOTOR COMPLEX"/>
    <property type="match status" value="1"/>
</dbReference>
<comment type="subcellular location">
    <subcellularLocation>
        <location evidence="8">Cell outer membrane</location>
        <topology evidence="8">Lipid-anchor</topology>
    </subcellularLocation>
</comment>
<comment type="subunit">
    <text evidence="8">The Tol-Pal system is composed of five core proteins: the inner membrane proteins TolA, TolQ and TolR, the periplasmic protein TolB and the outer membrane protein Pal. They form a network linking the inner and outer membranes and the peptidoglycan layer.</text>
</comment>
<comment type="caution">
    <text evidence="11">The sequence shown here is derived from an EMBL/GenBank/DDBJ whole genome shotgun (WGS) entry which is preliminary data.</text>
</comment>
<dbReference type="NCBIfam" id="TIGR02802">
    <property type="entry name" value="Pal_lipo"/>
    <property type="match status" value="1"/>
</dbReference>
<dbReference type="OrthoDB" id="9809164at2"/>
<dbReference type="PROSITE" id="PS51123">
    <property type="entry name" value="OMPA_2"/>
    <property type="match status" value="1"/>
</dbReference>
<keyword evidence="1 8" id="KW-0132">Cell division</keyword>
<evidence type="ECO:0000256" key="3">
    <source>
        <dbReference type="ARBA" id="ARBA00023136"/>
    </source>
</evidence>
<comment type="function">
    <text evidence="8">Part of the Tol-Pal system, which plays a role in outer membrane invagination during cell division and is important for maintaining outer membrane integrity.</text>
</comment>
<evidence type="ECO:0000256" key="6">
    <source>
        <dbReference type="ARBA" id="ARBA00023288"/>
    </source>
</evidence>
<feature type="chain" id="PRO_5012174575" description="Peptidoglycan-associated lipoprotein" evidence="9">
    <location>
        <begin position="24"/>
        <end position="182"/>
    </location>
</feature>
<evidence type="ECO:0000256" key="8">
    <source>
        <dbReference type="HAMAP-Rule" id="MF_02204"/>
    </source>
</evidence>
<gene>
    <name evidence="8 11" type="primary">pal</name>
    <name evidence="11" type="ORF">CHU93_09485</name>
</gene>
<dbReference type="EMBL" id="NOXT01000111">
    <property type="protein sequence ID" value="OYQ28190.1"/>
    <property type="molecule type" value="Genomic_DNA"/>
</dbReference>
<evidence type="ECO:0000256" key="4">
    <source>
        <dbReference type="ARBA" id="ARBA00023139"/>
    </source>
</evidence>
<dbReference type="InterPro" id="IPR036737">
    <property type="entry name" value="OmpA-like_sf"/>
</dbReference>
<evidence type="ECO:0000259" key="10">
    <source>
        <dbReference type="PROSITE" id="PS51123"/>
    </source>
</evidence>
<dbReference type="PRINTS" id="PR01021">
    <property type="entry name" value="OMPADOMAIN"/>
</dbReference>
<dbReference type="InterPro" id="IPR006665">
    <property type="entry name" value="OmpA-like"/>
</dbReference>
<keyword evidence="6 8" id="KW-0449">Lipoprotein</keyword>
<keyword evidence="7 8" id="KW-0131">Cell cycle</keyword>
<evidence type="ECO:0000313" key="12">
    <source>
        <dbReference type="Proteomes" id="UP000216991"/>
    </source>
</evidence>
<dbReference type="SUPFAM" id="SSF103088">
    <property type="entry name" value="OmpA-like"/>
    <property type="match status" value="1"/>
</dbReference>
<dbReference type="InterPro" id="IPR039001">
    <property type="entry name" value="Pal"/>
</dbReference>
<keyword evidence="12" id="KW-1185">Reference proteome</keyword>
<organism evidence="11 12">
    <name type="scientific">Sandarakinorhabdus cyanobacteriorum</name>
    <dbReference type="NCBI Taxonomy" id="1981098"/>
    <lineage>
        <taxon>Bacteria</taxon>
        <taxon>Pseudomonadati</taxon>
        <taxon>Pseudomonadota</taxon>
        <taxon>Alphaproteobacteria</taxon>
        <taxon>Sphingomonadales</taxon>
        <taxon>Sphingosinicellaceae</taxon>
        <taxon>Sandarakinorhabdus</taxon>
    </lineage>
</organism>
<accession>A0A255YI98</accession>
<keyword evidence="4 8" id="KW-0564">Palmitate</keyword>
<evidence type="ECO:0000256" key="1">
    <source>
        <dbReference type="ARBA" id="ARBA00022618"/>
    </source>
</evidence>
<feature type="domain" description="OmpA-like" evidence="10">
    <location>
        <begin position="66"/>
        <end position="182"/>
    </location>
</feature>
<keyword evidence="3 8" id="KW-0472">Membrane</keyword>
<dbReference type="RefSeq" id="WP_094473840.1">
    <property type="nucleotide sequence ID" value="NZ_NOXT01000111.1"/>
</dbReference>
<keyword evidence="2 8" id="KW-0732">Signal</keyword>
<reference evidence="11 12" key="1">
    <citation type="submission" date="2017-07" db="EMBL/GenBank/DDBJ databases">
        <title>Sandarakinorhabdus cyanobacteriorum sp. nov., a novel bacterium isolated from cyanobacterial aggregates in a eutrophic lake.</title>
        <authorList>
            <person name="Cai H."/>
        </authorList>
    </citation>
    <scope>NUCLEOTIDE SEQUENCE [LARGE SCALE GENOMIC DNA]</scope>
    <source>
        <strain evidence="11 12">TH057</strain>
    </source>
</reference>
<sequence>MTNLPRFTLIAGLALGLAACAGKQPVALEKPPETAQPVTPVANADPIPVTETAAPVQPAYAPGSQEDLRAQTGSDTVLFGYDSYELDAEAKAVLARHAQWLRQNPAVRVTLEGHTDERGTREYNLALGDRRANSAKNFLATQGIDVARLATISYGKERPAVDGSDEAAWAKNRRAVTVVMGR</sequence>
<keyword evidence="5 8" id="KW-0998">Cell outer membrane</keyword>
<evidence type="ECO:0000256" key="9">
    <source>
        <dbReference type="SAM" id="SignalP"/>
    </source>
</evidence>
<protein>
    <recommendedName>
        <fullName evidence="8">Peptidoglycan-associated lipoprotein</fullName>
        <shortName evidence="8">PAL</shortName>
    </recommendedName>
</protein>
<evidence type="ECO:0000256" key="7">
    <source>
        <dbReference type="ARBA" id="ARBA00023306"/>
    </source>
</evidence>
<comment type="similarity">
    <text evidence="8">Belongs to the Pal lipoprotein family.</text>
</comment>
<dbReference type="HAMAP" id="MF_02204">
    <property type="entry name" value="Pal"/>
    <property type="match status" value="1"/>
</dbReference>
<evidence type="ECO:0000256" key="5">
    <source>
        <dbReference type="ARBA" id="ARBA00023237"/>
    </source>
</evidence>
<dbReference type="InterPro" id="IPR050330">
    <property type="entry name" value="Bact_OuterMem_StrucFunc"/>
</dbReference>
<evidence type="ECO:0000313" key="11">
    <source>
        <dbReference type="EMBL" id="OYQ28190.1"/>
    </source>
</evidence>